<dbReference type="PROSITE" id="PS50887">
    <property type="entry name" value="GGDEF"/>
    <property type="match status" value="1"/>
</dbReference>
<dbReference type="InterPro" id="IPR029787">
    <property type="entry name" value="Nucleotide_cyclase"/>
</dbReference>
<dbReference type="SUPFAM" id="SSF141868">
    <property type="entry name" value="EAL domain-like"/>
    <property type="match status" value="1"/>
</dbReference>
<feature type="transmembrane region" description="Helical" evidence="1">
    <location>
        <begin position="111"/>
        <end position="129"/>
    </location>
</feature>
<keyword evidence="1" id="KW-0472">Membrane</keyword>
<feature type="transmembrane region" description="Helical" evidence="1">
    <location>
        <begin position="42"/>
        <end position="66"/>
    </location>
</feature>
<dbReference type="EMBL" id="FXWK01000001">
    <property type="protein sequence ID" value="SMQ72298.1"/>
    <property type="molecule type" value="Genomic_DNA"/>
</dbReference>
<dbReference type="InterPro" id="IPR000700">
    <property type="entry name" value="PAS-assoc_C"/>
</dbReference>
<dbReference type="SUPFAM" id="SSF55073">
    <property type="entry name" value="Nucleotide cyclase"/>
    <property type="match status" value="1"/>
</dbReference>
<dbReference type="CDD" id="cd01949">
    <property type="entry name" value="GGDEF"/>
    <property type="match status" value="1"/>
</dbReference>
<keyword evidence="1" id="KW-1133">Transmembrane helix</keyword>
<dbReference type="GO" id="GO:0006355">
    <property type="term" value="P:regulation of DNA-templated transcription"/>
    <property type="evidence" value="ECO:0007669"/>
    <property type="project" value="InterPro"/>
</dbReference>
<dbReference type="PROSITE" id="PS50112">
    <property type="entry name" value="PAS"/>
    <property type="match status" value="1"/>
</dbReference>
<dbReference type="SMART" id="SM00052">
    <property type="entry name" value="EAL"/>
    <property type="match status" value="1"/>
</dbReference>
<evidence type="ECO:0000259" key="2">
    <source>
        <dbReference type="PROSITE" id="PS50112"/>
    </source>
</evidence>
<dbReference type="GO" id="GO:0003824">
    <property type="term" value="F:catalytic activity"/>
    <property type="evidence" value="ECO:0007669"/>
    <property type="project" value="UniProtKB-ARBA"/>
</dbReference>
<proteinExistence type="predicted"/>
<organism evidence="6 7">
    <name type="scientific">Devosia lucknowensis</name>
    <dbReference type="NCBI Taxonomy" id="1096929"/>
    <lineage>
        <taxon>Bacteria</taxon>
        <taxon>Pseudomonadati</taxon>
        <taxon>Pseudomonadota</taxon>
        <taxon>Alphaproteobacteria</taxon>
        <taxon>Hyphomicrobiales</taxon>
        <taxon>Devosiaceae</taxon>
        <taxon>Devosia</taxon>
    </lineage>
</organism>
<gene>
    <name evidence="6" type="ORF">SAMN06295905_2099</name>
</gene>
<dbReference type="Pfam" id="PF00989">
    <property type="entry name" value="PAS"/>
    <property type="match status" value="1"/>
</dbReference>
<dbReference type="InterPro" id="IPR043128">
    <property type="entry name" value="Rev_trsase/Diguanyl_cyclase"/>
</dbReference>
<feature type="domain" description="EAL" evidence="4">
    <location>
        <begin position="530"/>
        <end position="780"/>
    </location>
</feature>
<dbReference type="Pfam" id="PF00563">
    <property type="entry name" value="EAL"/>
    <property type="match status" value="1"/>
</dbReference>
<evidence type="ECO:0000256" key="1">
    <source>
        <dbReference type="SAM" id="Phobius"/>
    </source>
</evidence>
<keyword evidence="7" id="KW-1185">Reference proteome</keyword>
<dbReference type="InterPro" id="IPR052155">
    <property type="entry name" value="Biofilm_reg_signaling"/>
</dbReference>
<dbReference type="InterPro" id="IPR001633">
    <property type="entry name" value="EAL_dom"/>
</dbReference>
<dbReference type="InterPro" id="IPR000014">
    <property type="entry name" value="PAS"/>
</dbReference>
<name>A0A1Y6FBI5_9HYPH</name>
<dbReference type="Gene3D" id="3.30.450.20">
    <property type="entry name" value="PAS domain"/>
    <property type="match status" value="1"/>
</dbReference>
<dbReference type="OrthoDB" id="9814202at2"/>
<dbReference type="Pfam" id="PF00990">
    <property type="entry name" value="GGDEF"/>
    <property type="match status" value="1"/>
</dbReference>
<dbReference type="InterPro" id="IPR035965">
    <property type="entry name" value="PAS-like_dom_sf"/>
</dbReference>
<dbReference type="SUPFAM" id="SSF55785">
    <property type="entry name" value="PYP-like sensor domain (PAS domain)"/>
    <property type="match status" value="1"/>
</dbReference>
<feature type="transmembrane region" description="Helical" evidence="1">
    <location>
        <begin position="135"/>
        <end position="156"/>
    </location>
</feature>
<feature type="domain" description="GGDEF" evidence="5">
    <location>
        <begin position="388"/>
        <end position="521"/>
    </location>
</feature>
<evidence type="ECO:0000313" key="6">
    <source>
        <dbReference type="EMBL" id="SMQ72298.1"/>
    </source>
</evidence>
<dbReference type="InterPro" id="IPR035919">
    <property type="entry name" value="EAL_sf"/>
</dbReference>
<feature type="domain" description="PAS" evidence="2">
    <location>
        <begin position="233"/>
        <end position="288"/>
    </location>
</feature>
<evidence type="ECO:0000259" key="5">
    <source>
        <dbReference type="PROSITE" id="PS50887"/>
    </source>
</evidence>
<dbReference type="Proteomes" id="UP000194474">
    <property type="component" value="Unassembled WGS sequence"/>
</dbReference>
<feature type="transmembrane region" description="Helical" evidence="1">
    <location>
        <begin position="72"/>
        <end position="90"/>
    </location>
</feature>
<dbReference type="PROSITE" id="PS50883">
    <property type="entry name" value="EAL"/>
    <property type="match status" value="1"/>
</dbReference>
<dbReference type="PANTHER" id="PTHR44757">
    <property type="entry name" value="DIGUANYLATE CYCLASE DGCP"/>
    <property type="match status" value="1"/>
</dbReference>
<dbReference type="Gene3D" id="3.20.20.450">
    <property type="entry name" value="EAL domain"/>
    <property type="match status" value="1"/>
</dbReference>
<dbReference type="NCBIfam" id="TIGR00254">
    <property type="entry name" value="GGDEF"/>
    <property type="match status" value="1"/>
</dbReference>
<dbReference type="InterPro" id="IPR000160">
    <property type="entry name" value="GGDEF_dom"/>
</dbReference>
<evidence type="ECO:0000259" key="4">
    <source>
        <dbReference type="PROSITE" id="PS50883"/>
    </source>
</evidence>
<dbReference type="NCBIfam" id="TIGR00229">
    <property type="entry name" value="sensory_box"/>
    <property type="match status" value="1"/>
</dbReference>
<dbReference type="PROSITE" id="PS50113">
    <property type="entry name" value="PAC"/>
    <property type="match status" value="1"/>
</dbReference>
<dbReference type="FunFam" id="3.30.70.270:FF:000001">
    <property type="entry name" value="Diguanylate cyclase domain protein"/>
    <property type="match status" value="1"/>
</dbReference>
<feature type="transmembrane region" description="Helical" evidence="1">
    <location>
        <begin position="187"/>
        <end position="206"/>
    </location>
</feature>
<dbReference type="CDD" id="cd01948">
    <property type="entry name" value="EAL"/>
    <property type="match status" value="1"/>
</dbReference>
<keyword evidence="1" id="KW-0812">Transmembrane</keyword>
<dbReference type="AlphaFoldDB" id="A0A1Y6FBI5"/>
<dbReference type="SMART" id="SM00267">
    <property type="entry name" value="GGDEF"/>
    <property type="match status" value="1"/>
</dbReference>
<sequence length="795" mass="86188">MQGRAMSGPTNAFSRINGFVDRAIGADGLSHALRDKLLGQQLASVALMVPSLMAASLIVSAVFMVVTWGQPIFGPLAALLSIINAIHLYASIQASRGRPQKRDSRRAVRKVLGLALTVGVLWGAVLSMLPVEQDAAIRTVALLGAGGLLCISLIALINYPQALAAFTIPIVIGSARGLTGLGQSGDLLVQATLIAGFTFILVTVVFNHASGFVALRASEMLVEEKRQIIGLLLREFEQTASDWVWGVDTSGVVNRLSGGFTKATGASEADMLGVDLLAFLKDITAPGDAMIRQIERAMASGETFQDVEIEIMGTGRECWWRLTGKPAYDEAGKYLGYLGTGSDISERKISERRITLLAHHDSLTGLLNRTRFTEQLSLNVSRLERYGTPFAVMYLDLDQFKGVNDTKGHMAGDRLLAEVAARMQSALRDIDLAARFGGDEFAILLPETGDKGAVDALAARLVAMMREPFVVDGDMFLIGASIGIAMAPSDGARPDHLLRNADLALYRAKSDGRSTYRFFENQMDSEVREKRMIEAELRGAIARGELVLHYQPLVNADDGQPTGFEALVRWNHPTRGLVPPADFIAIAEQSDLIVDIGDWTINQACLAASSWPDHLTVAVNLSARHFRRSDIGGVVETALRRSGLAPERLEIEITEGLLIENPEEVIEKLGEIRALGVTIAMDDFGTGYSSLSYLLKFPFDKIKIDRSFVVASTNDPIARDILRAIATMAKTLKLRITAEGVETAEQAAFLSEIACHQLQGFYFARPLSQADLPAYLLASIPAEAHEERFPQALAS</sequence>
<reference evidence="7" key="1">
    <citation type="submission" date="2017-04" db="EMBL/GenBank/DDBJ databases">
        <authorList>
            <person name="Varghese N."/>
            <person name="Submissions S."/>
        </authorList>
    </citation>
    <scope>NUCLEOTIDE SEQUENCE [LARGE SCALE GENOMIC DNA]</scope>
</reference>
<accession>A0A1Y6FBI5</accession>
<dbReference type="InterPro" id="IPR013767">
    <property type="entry name" value="PAS_fold"/>
</dbReference>
<dbReference type="PANTHER" id="PTHR44757:SF10">
    <property type="entry name" value="MEMBRANE PROTEIN"/>
    <property type="match status" value="1"/>
</dbReference>
<evidence type="ECO:0000259" key="3">
    <source>
        <dbReference type="PROSITE" id="PS50113"/>
    </source>
</evidence>
<feature type="domain" description="PAC" evidence="3">
    <location>
        <begin position="305"/>
        <end position="356"/>
    </location>
</feature>
<evidence type="ECO:0000313" key="7">
    <source>
        <dbReference type="Proteomes" id="UP000194474"/>
    </source>
</evidence>
<dbReference type="Gene3D" id="3.30.70.270">
    <property type="match status" value="1"/>
</dbReference>
<dbReference type="CDD" id="cd00130">
    <property type="entry name" value="PAS"/>
    <property type="match status" value="1"/>
</dbReference>
<protein>
    <submittedName>
        <fullName evidence="6">PAS domain S-box-containing protein/diguanylate cyclase (GGDEF) domain-containing protein</fullName>
    </submittedName>
</protein>